<gene>
    <name evidence="1" type="ORF">SAMN04488518_113107</name>
</gene>
<reference evidence="1 2" key="1">
    <citation type="submission" date="2016-10" db="EMBL/GenBank/DDBJ databases">
        <authorList>
            <person name="Varghese N."/>
            <person name="Submissions S."/>
        </authorList>
    </citation>
    <scope>NUCLEOTIDE SEQUENCE [LARGE SCALE GENOMIC DNA]</scope>
    <source>
        <strain evidence="1 2">DSM 16392</strain>
    </source>
</reference>
<keyword evidence="2" id="KW-1185">Reference proteome</keyword>
<sequence length="282" mass="30841">MAQTKLPPPELIENIDYEAILAASLDRLKTKFEAAGIPWTVGELETDPAKILQEELVYLVVYLLQLGNEKFVLYFVDYSYGVALDVLATFYGVTRMQGEDDERFKTRIKLHIVGRSGGGPEERYKALAMDAHLDVKGVAIWDDGVDPTLHVGILSAVPGGHASDELLETVLAHLNLPTNKVTSDRFSVVSAVTKTIDVALKVQLEEHARNSALETLETKLRAAWEAEDRLGLDLTRAWLINTAMGDGINNVIVDAPFTDVVADPNEAIALGTISISSMGRGR</sequence>
<accession>A0A1I4E4H3</accession>
<organism evidence="1 2">
    <name type="scientific">Pseudovibrio ascidiaceicola</name>
    <dbReference type="NCBI Taxonomy" id="285279"/>
    <lineage>
        <taxon>Bacteria</taxon>
        <taxon>Pseudomonadati</taxon>
        <taxon>Pseudomonadota</taxon>
        <taxon>Alphaproteobacteria</taxon>
        <taxon>Hyphomicrobiales</taxon>
        <taxon>Stappiaceae</taxon>
        <taxon>Pseudovibrio</taxon>
    </lineage>
</organism>
<evidence type="ECO:0000313" key="1">
    <source>
        <dbReference type="EMBL" id="SFK99246.1"/>
    </source>
</evidence>
<dbReference type="EMBL" id="FOSK01000013">
    <property type="protein sequence ID" value="SFK99246.1"/>
    <property type="molecule type" value="Genomic_DNA"/>
</dbReference>
<name>A0A1I4E4H3_9HYPH</name>
<evidence type="ECO:0000313" key="2">
    <source>
        <dbReference type="Proteomes" id="UP000199598"/>
    </source>
</evidence>
<comment type="caution">
    <text evidence="1">The sequence shown here is derived from an EMBL/GenBank/DDBJ whole genome shotgun (WGS) entry which is preliminary data.</text>
</comment>
<protein>
    <submittedName>
        <fullName evidence="1">Phage-related baseplate assembly protein</fullName>
    </submittedName>
</protein>
<dbReference type="Proteomes" id="UP000199598">
    <property type="component" value="Unassembled WGS sequence"/>
</dbReference>
<dbReference type="RefSeq" id="WP_093522722.1">
    <property type="nucleotide sequence ID" value="NZ_FOSK01000013.1"/>
</dbReference>
<proteinExistence type="predicted"/>